<dbReference type="Proteomes" id="UP000479710">
    <property type="component" value="Unassembled WGS sequence"/>
</dbReference>
<keyword evidence="3" id="KW-1185">Reference proteome</keyword>
<accession>A0A6G1E3W7</accession>
<dbReference type="EMBL" id="SPHZ02000005">
    <property type="protein sequence ID" value="KAF0919371.1"/>
    <property type="molecule type" value="Genomic_DNA"/>
</dbReference>
<reference evidence="2 3" key="1">
    <citation type="submission" date="2019-11" db="EMBL/GenBank/DDBJ databases">
        <title>Whole genome sequence of Oryza granulata.</title>
        <authorList>
            <person name="Li W."/>
        </authorList>
    </citation>
    <scope>NUCLEOTIDE SEQUENCE [LARGE SCALE GENOMIC DNA]</scope>
    <source>
        <strain evidence="3">cv. Menghai</strain>
        <tissue evidence="2">Leaf</tissue>
    </source>
</reference>
<evidence type="ECO:0000256" key="1">
    <source>
        <dbReference type="SAM" id="MobiDB-lite"/>
    </source>
</evidence>
<comment type="caution">
    <text evidence="2">The sequence shown here is derived from an EMBL/GenBank/DDBJ whole genome shotgun (WGS) entry which is preliminary data.</text>
</comment>
<dbReference type="AlphaFoldDB" id="A0A6G1E3W7"/>
<evidence type="ECO:0000313" key="3">
    <source>
        <dbReference type="Proteomes" id="UP000479710"/>
    </source>
</evidence>
<evidence type="ECO:0000313" key="2">
    <source>
        <dbReference type="EMBL" id="KAF0919371.1"/>
    </source>
</evidence>
<proteinExistence type="predicted"/>
<feature type="region of interest" description="Disordered" evidence="1">
    <location>
        <begin position="1"/>
        <end position="48"/>
    </location>
</feature>
<name>A0A6G1E3W7_9ORYZ</name>
<gene>
    <name evidence="2" type="ORF">E2562_029318</name>
</gene>
<sequence length="73" mass="7962">MSHRRNTNEEAPPPTNYNYNAPQPHVSQQVGGLANGQPVTGEPPRNVPTADERIAAVGIVLMQYQTNNVLIVK</sequence>
<protein>
    <submittedName>
        <fullName evidence="2">Uncharacterized protein</fullName>
    </submittedName>
</protein>
<organism evidence="2 3">
    <name type="scientific">Oryza meyeriana var. granulata</name>
    <dbReference type="NCBI Taxonomy" id="110450"/>
    <lineage>
        <taxon>Eukaryota</taxon>
        <taxon>Viridiplantae</taxon>
        <taxon>Streptophyta</taxon>
        <taxon>Embryophyta</taxon>
        <taxon>Tracheophyta</taxon>
        <taxon>Spermatophyta</taxon>
        <taxon>Magnoliopsida</taxon>
        <taxon>Liliopsida</taxon>
        <taxon>Poales</taxon>
        <taxon>Poaceae</taxon>
        <taxon>BOP clade</taxon>
        <taxon>Oryzoideae</taxon>
        <taxon>Oryzeae</taxon>
        <taxon>Oryzinae</taxon>
        <taxon>Oryza</taxon>
        <taxon>Oryza meyeriana</taxon>
    </lineage>
</organism>